<dbReference type="GO" id="GO:0032259">
    <property type="term" value="P:methylation"/>
    <property type="evidence" value="ECO:0007669"/>
    <property type="project" value="UniProtKB-KW"/>
</dbReference>
<dbReference type="Gene3D" id="3.40.50.150">
    <property type="entry name" value="Vaccinia Virus protein VP39"/>
    <property type="match status" value="1"/>
</dbReference>
<keyword evidence="1" id="KW-0489">Methyltransferase</keyword>
<keyword evidence="2" id="KW-1185">Reference proteome</keyword>
<accession>A0ABN2ZVC0</accession>
<reference evidence="1 2" key="1">
    <citation type="journal article" date="2019" name="Int. J. Syst. Evol. Microbiol.">
        <title>The Global Catalogue of Microorganisms (GCM) 10K type strain sequencing project: providing services to taxonomists for standard genome sequencing and annotation.</title>
        <authorList>
            <consortium name="The Broad Institute Genomics Platform"/>
            <consortium name="The Broad Institute Genome Sequencing Center for Infectious Disease"/>
            <person name="Wu L."/>
            <person name="Ma J."/>
        </authorList>
    </citation>
    <scope>NUCLEOTIDE SEQUENCE [LARGE SCALE GENOMIC DNA]</scope>
    <source>
        <strain evidence="1 2">JCM 14560</strain>
    </source>
</reference>
<dbReference type="EMBL" id="BAAANT010000023">
    <property type="protein sequence ID" value="GAA2148011.1"/>
    <property type="molecule type" value="Genomic_DNA"/>
</dbReference>
<evidence type="ECO:0000313" key="2">
    <source>
        <dbReference type="Proteomes" id="UP001422759"/>
    </source>
</evidence>
<dbReference type="Pfam" id="PF04672">
    <property type="entry name" value="Methyltransf_19"/>
    <property type="match status" value="1"/>
</dbReference>
<sequence>MTSRHTEHQYVSLDWMGVGAEGQNPADLHPEVPHPARMYDYFLGGKDNFPADRAAAEQVMAISPMVRISALANRAFLQRAVRYLAELGVGQFLDIGTGIPTAGNTHEVARRVNPDSRVAYLDNDPIVLVHSRALLAGAGHGSATVVQGDLRDPAAILADPQIREVLDLGQPVALLLFAVLHFIDDRDDPYGLVRHLVDALPSGSYLALSHGTADFLSPADAAKGPAVYRSATAQLTMRSREQVLRFFDGLELTDPGLVTAPLWRPDQPARPTDAETAVWVGLARKP</sequence>
<gene>
    <name evidence="1" type="ORF">GCM10009760_39470</name>
</gene>
<dbReference type="InterPro" id="IPR029063">
    <property type="entry name" value="SAM-dependent_MTases_sf"/>
</dbReference>
<comment type="caution">
    <text evidence="1">The sequence shown here is derived from an EMBL/GenBank/DDBJ whole genome shotgun (WGS) entry which is preliminary data.</text>
</comment>
<dbReference type="Proteomes" id="UP001422759">
    <property type="component" value="Unassembled WGS sequence"/>
</dbReference>
<proteinExistence type="predicted"/>
<keyword evidence="1" id="KW-0808">Transferase</keyword>
<dbReference type="RefSeq" id="WP_344466825.1">
    <property type="nucleotide sequence ID" value="NZ_BAAANT010000023.1"/>
</dbReference>
<evidence type="ECO:0000313" key="1">
    <source>
        <dbReference type="EMBL" id="GAA2148011.1"/>
    </source>
</evidence>
<dbReference type="PIRSF" id="PIRSF017393">
    <property type="entry name" value="MTase_SAV2177"/>
    <property type="match status" value="1"/>
</dbReference>
<dbReference type="SUPFAM" id="SSF53335">
    <property type="entry name" value="S-adenosyl-L-methionine-dependent methyltransferases"/>
    <property type="match status" value="1"/>
</dbReference>
<organism evidence="1 2">
    <name type="scientific">Kitasatospora kazusensis</name>
    <dbReference type="NCBI Taxonomy" id="407974"/>
    <lineage>
        <taxon>Bacteria</taxon>
        <taxon>Bacillati</taxon>
        <taxon>Actinomycetota</taxon>
        <taxon>Actinomycetes</taxon>
        <taxon>Kitasatosporales</taxon>
        <taxon>Streptomycetaceae</taxon>
        <taxon>Kitasatospora</taxon>
    </lineage>
</organism>
<dbReference type="CDD" id="cd02440">
    <property type="entry name" value="AdoMet_MTases"/>
    <property type="match status" value="1"/>
</dbReference>
<name>A0ABN2ZVC0_9ACTN</name>
<dbReference type="InterPro" id="IPR006764">
    <property type="entry name" value="SAM_dep_MeTrfase_SAV2177_type"/>
</dbReference>
<protein>
    <submittedName>
        <fullName evidence="1">SAM-dependent methyltransferase</fullName>
    </submittedName>
</protein>
<dbReference type="GO" id="GO:0008168">
    <property type="term" value="F:methyltransferase activity"/>
    <property type="evidence" value="ECO:0007669"/>
    <property type="project" value="UniProtKB-KW"/>
</dbReference>